<keyword evidence="5" id="KW-0804">Transcription</keyword>
<dbReference type="Proteomes" id="UP000266016">
    <property type="component" value="Unassembled WGS sequence"/>
</dbReference>
<feature type="domain" description="Sigma-54 factor interaction" evidence="6">
    <location>
        <begin position="314"/>
        <end position="539"/>
    </location>
</feature>
<keyword evidence="3" id="KW-0805">Transcription regulation</keyword>
<keyword evidence="4" id="KW-0238">DNA-binding</keyword>
<dbReference type="InterPro" id="IPR025944">
    <property type="entry name" value="Sigma_54_int_dom_CS"/>
</dbReference>
<protein>
    <submittedName>
        <fullName evidence="7">Sigma-54-dependent Fis family transcriptional regulator</fullName>
    </submittedName>
</protein>
<dbReference type="PRINTS" id="PR01590">
    <property type="entry name" value="HTHFIS"/>
</dbReference>
<dbReference type="InterPro" id="IPR002078">
    <property type="entry name" value="Sigma_54_int"/>
</dbReference>
<dbReference type="InterPro" id="IPR058031">
    <property type="entry name" value="AAA_lid_NorR"/>
</dbReference>
<dbReference type="GO" id="GO:0006355">
    <property type="term" value="P:regulation of DNA-templated transcription"/>
    <property type="evidence" value="ECO:0007669"/>
    <property type="project" value="InterPro"/>
</dbReference>
<dbReference type="PROSITE" id="PS00676">
    <property type="entry name" value="SIGMA54_INTERACT_2"/>
    <property type="match status" value="1"/>
</dbReference>
<dbReference type="Gene3D" id="1.10.10.60">
    <property type="entry name" value="Homeodomain-like"/>
    <property type="match status" value="1"/>
</dbReference>
<dbReference type="Gene3D" id="3.40.50.300">
    <property type="entry name" value="P-loop containing nucleotide triphosphate hydrolases"/>
    <property type="match status" value="1"/>
</dbReference>
<evidence type="ECO:0000259" key="6">
    <source>
        <dbReference type="PROSITE" id="PS50045"/>
    </source>
</evidence>
<dbReference type="GO" id="GO:0005524">
    <property type="term" value="F:ATP binding"/>
    <property type="evidence" value="ECO:0007669"/>
    <property type="project" value="UniProtKB-KW"/>
</dbReference>
<dbReference type="PANTHER" id="PTHR32071:SF101">
    <property type="entry name" value="ACETOIN DEHYDROGENASE OPERON TRANSCRIPTIONAL ACTIVATOR ACOR"/>
    <property type="match status" value="1"/>
</dbReference>
<dbReference type="SMART" id="SM00382">
    <property type="entry name" value="AAA"/>
    <property type="match status" value="1"/>
</dbReference>
<comment type="caution">
    <text evidence="7">The sequence shown here is derived from an EMBL/GenBank/DDBJ whole genome shotgun (WGS) entry which is preliminary data.</text>
</comment>
<dbReference type="PROSITE" id="PS00675">
    <property type="entry name" value="SIGMA54_INTERACT_1"/>
    <property type="match status" value="1"/>
</dbReference>
<dbReference type="InterPro" id="IPR003018">
    <property type="entry name" value="GAF"/>
</dbReference>
<dbReference type="RefSeq" id="WP_119115945.1">
    <property type="nucleotide sequence ID" value="NZ_QWVS01000008.1"/>
</dbReference>
<evidence type="ECO:0000256" key="5">
    <source>
        <dbReference type="ARBA" id="ARBA00023163"/>
    </source>
</evidence>
<dbReference type="Gene3D" id="3.30.450.40">
    <property type="match status" value="1"/>
</dbReference>
<dbReference type="FunFam" id="3.40.50.300:FF:000006">
    <property type="entry name" value="DNA-binding transcriptional regulator NtrC"/>
    <property type="match status" value="1"/>
</dbReference>
<keyword evidence="2" id="KW-0067">ATP-binding</keyword>
<dbReference type="InterPro" id="IPR002197">
    <property type="entry name" value="HTH_Fis"/>
</dbReference>
<dbReference type="GO" id="GO:0043565">
    <property type="term" value="F:sequence-specific DNA binding"/>
    <property type="evidence" value="ECO:0007669"/>
    <property type="project" value="InterPro"/>
</dbReference>
<dbReference type="AlphaFoldDB" id="A0A398BHV2"/>
<dbReference type="SUPFAM" id="SSF46689">
    <property type="entry name" value="Homeodomain-like"/>
    <property type="match status" value="1"/>
</dbReference>
<dbReference type="SUPFAM" id="SSF52540">
    <property type="entry name" value="P-loop containing nucleoside triphosphate hydrolases"/>
    <property type="match status" value="1"/>
</dbReference>
<dbReference type="EMBL" id="QWVS01000008">
    <property type="protein sequence ID" value="RID88198.1"/>
    <property type="molecule type" value="Genomic_DNA"/>
</dbReference>
<dbReference type="Pfam" id="PF00158">
    <property type="entry name" value="Sigma54_activat"/>
    <property type="match status" value="1"/>
</dbReference>
<dbReference type="InterPro" id="IPR027417">
    <property type="entry name" value="P-loop_NTPase"/>
</dbReference>
<dbReference type="InterPro" id="IPR025943">
    <property type="entry name" value="Sigma_54_int_dom_ATP-bd_2"/>
</dbReference>
<reference evidence="7 8" key="1">
    <citation type="submission" date="2018-08" db="EMBL/GenBank/DDBJ databases">
        <title>Bacillus jemisoniae sp. nov., Bacillus chryseoplanitiae sp. nov., Bacillus resnikiae sp. nov., and Bacillus frankliniae sp. nov., isolated from Viking spacecraft and associated surfaces.</title>
        <authorList>
            <person name="Seuylemezian A."/>
            <person name="Vaishampayan P."/>
        </authorList>
    </citation>
    <scope>NUCLEOTIDE SEQUENCE [LARGE SCALE GENOMIC DNA]</scope>
    <source>
        <strain evidence="7 8">MA001</strain>
    </source>
</reference>
<evidence type="ECO:0000256" key="4">
    <source>
        <dbReference type="ARBA" id="ARBA00023125"/>
    </source>
</evidence>
<dbReference type="InterPro" id="IPR029016">
    <property type="entry name" value="GAF-like_dom_sf"/>
</dbReference>
<gene>
    <name evidence="7" type="ORF">D1953_04370</name>
</gene>
<evidence type="ECO:0000256" key="3">
    <source>
        <dbReference type="ARBA" id="ARBA00023015"/>
    </source>
</evidence>
<dbReference type="Gene3D" id="1.10.8.60">
    <property type="match status" value="1"/>
</dbReference>
<keyword evidence="1" id="KW-0547">Nucleotide-binding</keyword>
<dbReference type="PROSITE" id="PS00688">
    <property type="entry name" value="SIGMA54_INTERACT_3"/>
    <property type="match status" value="1"/>
</dbReference>
<dbReference type="Pfam" id="PF01590">
    <property type="entry name" value="GAF"/>
    <property type="match status" value="1"/>
</dbReference>
<dbReference type="CDD" id="cd00009">
    <property type="entry name" value="AAA"/>
    <property type="match status" value="1"/>
</dbReference>
<evidence type="ECO:0000313" key="8">
    <source>
        <dbReference type="Proteomes" id="UP000266016"/>
    </source>
</evidence>
<keyword evidence="8" id="KW-1185">Reference proteome</keyword>
<evidence type="ECO:0000256" key="1">
    <source>
        <dbReference type="ARBA" id="ARBA00022741"/>
    </source>
</evidence>
<name>A0A398BHV2_9BACI</name>
<accession>A0A398BHV2</accession>
<dbReference type="InterPro" id="IPR003593">
    <property type="entry name" value="AAA+_ATPase"/>
</dbReference>
<sequence length="624" mass="70853">MLASTSTFNNLSTWKRFISEGVLDSARLNKQIEESWYRCRQEQVNPYLREGNYVLTNELLTAQREKNALLMEMALPHLARVNPLIKESGMMALLVDSDGYVLSLSGNEKTLDDARKINFVEGVRWTEEEVGTNAIGTALQTGEAVMISGMEHYAIASHKWSCSAMPIYNEQGIVMGVINLSCPVTHSHPYMLGMVASMAYTIEQEVKIRSYKNEQAFIQHAIKLADYYYNRHFIVCDENEMIVSASKLVRQKVPRSIGMRLSDFLQCGYQIELESASLLAKNIEASGKCLFLVEKGASASNRLFSAKTFHFEGEIGISETFQHTIKQVKQVASTEASVYLFGETGVGKELVARAIHENSSRKNGPFIALNCGAIPKDLMESELFGYVEGAFTGAKRQGYKGKFEQANEGTLFLDEIGEIPPAMQVALLRVLQERKVVPLGGNKEIPLNIRIITATHRNLKELVNEGTFRQDLYYRLNVYPIYIPSLRERRDDFPFIASYICQQNNWNLPLTEELLDKLQNYHWPGNIRELQNVLQRLSILLLDEGVDYQELIHSMYSLGILQQPEEQVSMEVVNLENQLTIRERIQRDLMLEALQRTKGNVTAAAKLIDIPRSTFYKRLQKYGL</sequence>
<dbReference type="Pfam" id="PF02954">
    <property type="entry name" value="HTH_8"/>
    <property type="match status" value="1"/>
</dbReference>
<evidence type="ECO:0000313" key="7">
    <source>
        <dbReference type="EMBL" id="RID88198.1"/>
    </source>
</evidence>
<dbReference type="PROSITE" id="PS50045">
    <property type="entry name" value="SIGMA54_INTERACT_4"/>
    <property type="match status" value="1"/>
</dbReference>
<evidence type="ECO:0000256" key="2">
    <source>
        <dbReference type="ARBA" id="ARBA00022840"/>
    </source>
</evidence>
<dbReference type="InterPro" id="IPR025662">
    <property type="entry name" value="Sigma_54_int_dom_ATP-bd_1"/>
</dbReference>
<proteinExistence type="predicted"/>
<dbReference type="InterPro" id="IPR009057">
    <property type="entry name" value="Homeodomain-like_sf"/>
</dbReference>
<organism evidence="7 8">
    <name type="scientific">Peribacillus asahii</name>
    <dbReference type="NCBI Taxonomy" id="228899"/>
    <lineage>
        <taxon>Bacteria</taxon>
        <taxon>Bacillati</taxon>
        <taxon>Bacillota</taxon>
        <taxon>Bacilli</taxon>
        <taxon>Bacillales</taxon>
        <taxon>Bacillaceae</taxon>
        <taxon>Peribacillus</taxon>
    </lineage>
</organism>
<dbReference type="Pfam" id="PF25601">
    <property type="entry name" value="AAA_lid_14"/>
    <property type="match status" value="1"/>
</dbReference>
<dbReference type="PANTHER" id="PTHR32071">
    <property type="entry name" value="TRANSCRIPTIONAL REGULATORY PROTEIN"/>
    <property type="match status" value="1"/>
</dbReference>